<name>A0A8J6KM60_MICOH</name>
<dbReference type="EMBL" id="JAATJU010025497">
    <property type="protein sequence ID" value="KAH0503605.1"/>
    <property type="molecule type" value="Genomic_DNA"/>
</dbReference>
<accession>A0A8J6KM60</accession>
<reference evidence="1" key="1">
    <citation type="submission" date="2020-03" db="EMBL/GenBank/DDBJ databases">
        <title>Studies in the Genomics of Life Span.</title>
        <authorList>
            <person name="Glass D."/>
        </authorList>
    </citation>
    <scope>NUCLEOTIDE SEQUENCE</scope>
    <source>
        <strain evidence="1">LTLLF</strain>
        <tissue evidence="1">Muscle</tissue>
    </source>
</reference>
<dbReference type="Gene3D" id="1.10.510.10">
    <property type="entry name" value="Transferase(Phosphotransferase) domain 1"/>
    <property type="match status" value="1"/>
</dbReference>
<proteinExistence type="predicted"/>
<dbReference type="Proteomes" id="UP000710432">
    <property type="component" value="Unassembled WGS sequence"/>
</dbReference>
<gene>
    <name evidence="1" type="ORF">LTLLF_187175</name>
</gene>
<keyword evidence="1" id="KW-0418">Kinase</keyword>
<comment type="caution">
    <text evidence="1">The sequence shown here is derived from an EMBL/GenBank/DDBJ whole genome shotgun (WGS) entry which is preliminary data.</text>
</comment>
<sequence>MVAATPGSVPQKVQSGALIVIGLPGEEDWPRDVALPRQAFQSKSAQPIEKFVTDIDELGKDLLLKCLTFNPAKRISAYGALNHPYFQDLERYKDHLHSHLPPSQTTSELNTA</sequence>
<keyword evidence="1" id="KW-0808">Transferase</keyword>
<protein>
    <submittedName>
        <fullName evidence="1">Cyclin-dependent kinase 6</fullName>
    </submittedName>
</protein>
<dbReference type="SUPFAM" id="SSF56112">
    <property type="entry name" value="Protein kinase-like (PK-like)"/>
    <property type="match status" value="1"/>
</dbReference>
<organism evidence="1 2">
    <name type="scientific">Microtus ochrogaster</name>
    <name type="common">Prairie vole</name>
    <dbReference type="NCBI Taxonomy" id="79684"/>
    <lineage>
        <taxon>Eukaryota</taxon>
        <taxon>Metazoa</taxon>
        <taxon>Chordata</taxon>
        <taxon>Craniata</taxon>
        <taxon>Vertebrata</taxon>
        <taxon>Euteleostomi</taxon>
        <taxon>Mammalia</taxon>
        <taxon>Eutheria</taxon>
        <taxon>Euarchontoglires</taxon>
        <taxon>Glires</taxon>
        <taxon>Rodentia</taxon>
        <taxon>Myomorpha</taxon>
        <taxon>Muroidea</taxon>
        <taxon>Cricetidae</taxon>
        <taxon>Arvicolinae</taxon>
        <taxon>Microtus</taxon>
    </lineage>
</organism>
<dbReference type="GO" id="GO:0016301">
    <property type="term" value="F:kinase activity"/>
    <property type="evidence" value="ECO:0007669"/>
    <property type="project" value="UniProtKB-KW"/>
</dbReference>
<evidence type="ECO:0000313" key="2">
    <source>
        <dbReference type="Proteomes" id="UP000710432"/>
    </source>
</evidence>
<dbReference type="AlphaFoldDB" id="A0A8J6KM60"/>
<evidence type="ECO:0000313" key="1">
    <source>
        <dbReference type="EMBL" id="KAH0503605.1"/>
    </source>
</evidence>
<dbReference type="InterPro" id="IPR011009">
    <property type="entry name" value="Kinase-like_dom_sf"/>
</dbReference>